<feature type="compositionally biased region" description="Low complexity" evidence="2">
    <location>
        <begin position="79"/>
        <end position="92"/>
    </location>
</feature>
<sequence length="1220" mass="142672">MSSYGSEILMNQSNTPENDSFKQNPPLSNGNKLQELKKKVSQEMNIKPNNQLIKSGKKKNLQIQIKNSHQVIYQKQSPNQNNNNNNNINNNHQQKENQTKQNLKKQLYQSILTQKNQKINHYQTSSSSISSSISPKKTSFLQKYVLLDYIGEGAHGIVRKCKLKEPENLLLNQNNSVLKKQNQSNNLHFQMNNSCSIRDNSNQCQSAQNQILHLIPTKINQKSESLVNSEQNQNPQYLPFPTIMEQQQNLEIEENNNINVNNNSQQYQFPSLKNQIHQNYDINVQKQQKHENKQKFHENSQFEADHVPYKFPALSVEDENNTLKQNTETIFNNVQNNINNNTQSIISTQYNQTQKKQNNHKNSNESLQFNSNNNNEQIDSRKNSSSLRKNKNNNKDEEEDSPIFAVKIVRSNDEEIIMQVQKTYKLQKILNSVQFMCKTYELYIDDNSKYLYQVMEYVSWPSLRTLLKEKKQIPENQCKKIIKSLCKAVYEMHKRGISHRDLKPDNIMVNPNDYSQIKIIDFGIARKFIQREDKFNDSKIEMWTMTGTPQYKAPEMFHFGYTEYVDNWAIGVITYELLSGTIPFTSELQMDLVEEIQSCNFKFMTINNSDSDFSWDNNNKLAKDFILRLMKPHDETSKRLSAENAMNHLWLGGMDNKNKIQDDISVRNEISFDQDSSHNTADLDKIDQYQQFKNNQINYWSFSVRTPTIKRKNDILEQQKKRTNSNNVIHVISNNFSNNNNSSNQIPQYQQIEPHQKSIFSIQNNQNIDKKIDNTNINKELINDKSQENSFSEVEKDRKLYSNFQDENQNEEDEEDESNIQVRSRARTKSMIKDFMADNNDVNVHRTQPNTPNLQPLFSPISQITLNERIRDRKNSVKQHKTPQTSDSEINTPLSCRLSQLKQSLIINEKNKTENTQNDLQLDSEQNPNLYQLKSKFSLENDELQQNSALKKSGYLQDCGISPLILPSQSVNSISPLKDKSLIKKYHSSTQQQIFQKYQSNYGTDLIGQLDSINDEDNSSQNEEEQDIQIQNKRNKKKNLKLHQNLNRICDIDPDTEIKISQFKSDNQLSQLYDKEQKQNEKQLVSMNILTQKIDKQTENNQIESQENKQNNAIEKLDSFSPKRQNNLKQNIIPKTKTKAKSVIIKKNNNQTFNNFFLENCGLNEYHSLQQIEQTTLDQNQNQEIIDENNDKYTNNRLKQSKNQDQETKNQHYNNIKQSQ</sequence>
<comment type="caution">
    <text evidence="4">The sequence shown here is derived from an EMBL/GenBank/DDBJ whole genome shotgun (WGS) entry which is preliminary data.</text>
</comment>
<evidence type="ECO:0000313" key="4">
    <source>
        <dbReference type="EMBL" id="KRW99334.1"/>
    </source>
</evidence>
<dbReference type="SUPFAM" id="SSF56112">
    <property type="entry name" value="Protein kinase-like (PK-like)"/>
    <property type="match status" value="1"/>
</dbReference>
<dbReference type="PROSITE" id="PS50011">
    <property type="entry name" value="PROTEIN_KINASE_DOM"/>
    <property type="match status" value="1"/>
</dbReference>
<reference evidence="4 5" key="1">
    <citation type="journal article" date="2015" name="Sci. Rep.">
        <title>Genome of the facultative scuticociliatosis pathogen Pseudocohnilembus persalinus provides insight into its virulence through horizontal gene transfer.</title>
        <authorList>
            <person name="Xiong J."/>
            <person name="Wang G."/>
            <person name="Cheng J."/>
            <person name="Tian M."/>
            <person name="Pan X."/>
            <person name="Warren A."/>
            <person name="Jiang C."/>
            <person name="Yuan D."/>
            <person name="Miao W."/>
        </authorList>
    </citation>
    <scope>NUCLEOTIDE SEQUENCE [LARGE SCALE GENOMIC DNA]</scope>
    <source>
        <strain evidence="4">36N120E</strain>
    </source>
</reference>
<organism evidence="4 5">
    <name type="scientific">Pseudocohnilembus persalinus</name>
    <name type="common">Ciliate</name>
    <dbReference type="NCBI Taxonomy" id="266149"/>
    <lineage>
        <taxon>Eukaryota</taxon>
        <taxon>Sar</taxon>
        <taxon>Alveolata</taxon>
        <taxon>Ciliophora</taxon>
        <taxon>Intramacronucleata</taxon>
        <taxon>Oligohymenophorea</taxon>
        <taxon>Scuticociliatia</taxon>
        <taxon>Philasterida</taxon>
        <taxon>Pseudocohnilembidae</taxon>
        <taxon>Pseudocohnilembus</taxon>
    </lineage>
</organism>
<evidence type="ECO:0000259" key="3">
    <source>
        <dbReference type="PROSITE" id="PS50011"/>
    </source>
</evidence>
<keyword evidence="4" id="KW-0418">Kinase</keyword>
<name>A0A0V0QAS4_PSEPJ</name>
<feature type="coiled-coil region" evidence="1">
    <location>
        <begin position="1087"/>
        <end position="1116"/>
    </location>
</feature>
<dbReference type="Gene3D" id="1.10.510.10">
    <property type="entry name" value="Transferase(Phosphotransferase) domain 1"/>
    <property type="match status" value="1"/>
</dbReference>
<dbReference type="SMART" id="SM00220">
    <property type="entry name" value="S_TKc"/>
    <property type="match status" value="1"/>
</dbReference>
<accession>A0A0V0QAS4</accession>
<evidence type="ECO:0000256" key="2">
    <source>
        <dbReference type="SAM" id="MobiDB-lite"/>
    </source>
</evidence>
<evidence type="ECO:0000313" key="5">
    <source>
        <dbReference type="Proteomes" id="UP000054937"/>
    </source>
</evidence>
<feature type="compositionally biased region" description="Low complexity" evidence="2">
    <location>
        <begin position="350"/>
        <end position="387"/>
    </location>
</feature>
<feature type="region of interest" description="Disordered" evidence="2">
    <location>
        <begin position="1199"/>
        <end position="1220"/>
    </location>
</feature>
<keyword evidence="1" id="KW-0175">Coiled coil</keyword>
<dbReference type="InParanoid" id="A0A0V0QAS4"/>
<evidence type="ECO:0000256" key="1">
    <source>
        <dbReference type="SAM" id="Coils"/>
    </source>
</evidence>
<feature type="region of interest" description="Disordered" evidence="2">
    <location>
        <begin position="76"/>
        <end position="102"/>
    </location>
</feature>
<dbReference type="Pfam" id="PF00069">
    <property type="entry name" value="Pkinase"/>
    <property type="match status" value="1"/>
</dbReference>
<feature type="domain" description="Protein kinase" evidence="3">
    <location>
        <begin position="372"/>
        <end position="651"/>
    </location>
</feature>
<feature type="region of interest" description="Disordered" evidence="2">
    <location>
        <begin position="350"/>
        <end position="399"/>
    </location>
</feature>
<feature type="region of interest" description="Disordered" evidence="2">
    <location>
        <begin position="803"/>
        <end position="823"/>
    </location>
</feature>
<feature type="region of interest" description="Disordered" evidence="2">
    <location>
        <begin position="1009"/>
        <end position="1030"/>
    </location>
</feature>
<protein>
    <submittedName>
        <fullName evidence="4">Protein kinase-like domain</fullName>
    </submittedName>
</protein>
<dbReference type="GO" id="GO:0004672">
    <property type="term" value="F:protein kinase activity"/>
    <property type="evidence" value="ECO:0007669"/>
    <property type="project" value="InterPro"/>
</dbReference>
<keyword evidence="5" id="KW-1185">Reference proteome</keyword>
<gene>
    <name evidence="4" type="ORF">PPERSA_02446</name>
</gene>
<keyword evidence="4" id="KW-0808">Transferase</keyword>
<dbReference type="InterPro" id="IPR000719">
    <property type="entry name" value="Prot_kinase_dom"/>
</dbReference>
<feature type="compositionally biased region" description="Acidic residues" evidence="2">
    <location>
        <begin position="808"/>
        <end position="818"/>
    </location>
</feature>
<dbReference type="PANTHER" id="PTHR24347">
    <property type="entry name" value="SERINE/THREONINE-PROTEIN KINASE"/>
    <property type="match status" value="1"/>
</dbReference>
<dbReference type="EMBL" id="LDAU01000214">
    <property type="protein sequence ID" value="KRW99334.1"/>
    <property type="molecule type" value="Genomic_DNA"/>
</dbReference>
<dbReference type="PROSITE" id="PS00108">
    <property type="entry name" value="PROTEIN_KINASE_ST"/>
    <property type="match status" value="1"/>
</dbReference>
<feature type="compositionally biased region" description="Polar residues" evidence="2">
    <location>
        <begin position="1211"/>
        <end position="1220"/>
    </location>
</feature>
<dbReference type="AlphaFoldDB" id="A0A0V0QAS4"/>
<dbReference type="InterPro" id="IPR011009">
    <property type="entry name" value="Kinase-like_dom_sf"/>
</dbReference>
<proteinExistence type="predicted"/>
<dbReference type="GO" id="GO:0005524">
    <property type="term" value="F:ATP binding"/>
    <property type="evidence" value="ECO:0007669"/>
    <property type="project" value="InterPro"/>
</dbReference>
<dbReference type="InterPro" id="IPR008271">
    <property type="entry name" value="Ser/Thr_kinase_AS"/>
</dbReference>
<feature type="region of interest" description="Disordered" evidence="2">
    <location>
        <begin position="1"/>
        <end position="31"/>
    </location>
</feature>
<dbReference type="Proteomes" id="UP000054937">
    <property type="component" value="Unassembled WGS sequence"/>
</dbReference>
<feature type="compositionally biased region" description="Acidic residues" evidence="2">
    <location>
        <begin position="1013"/>
        <end position="1027"/>
    </location>
</feature>